<dbReference type="PROSITE" id="PS00893">
    <property type="entry name" value="NUDIX_BOX"/>
    <property type="match status" value="1"/>
</dbReference>
<dbReference type="Proteomes" id="UP000019426">
    <property type="component" value="Chromosome M2/40_rep2"/>
</dbReference>
<sequence length="165" mass="18631">MEIWDAYNKDGSLAGIDLIRGKEIPKGLYHGVAEVFVSHIDGSVLLMQRDLNKPNSPGLFESGAGGSLLKGESFLEGAIRELKEETGINCTEMREIYYVITDNTIYTGFMCKVDIDKSSIVLQEGETIAYRWVSKKEFLDFYKTDLFVPGLRNRLSNFIDNYLNV</sequence>
<dbReference type="OrthoDB" id="9786032at2"/>
<dbReference type="STRING" id="1216932.CM240_2914"/>
<dbReference type="PROSITE" id="PS51462">
    <property type="entry name" value="NUDIX"/>
    <property type="match status" value="1"/>
</dbReference>
<dbReference type="AlphaFoldDB" id="W6RZF4"/>
<proteinExistence type="predicted"/>
<keyword evidence="1 3" id="KW-0378">Hydrolase</keyword>
<feature type="domain" description="Nudix hydrolase" evidence="2">
    <location>
        <begin position="28"/>
        <end position="160"/>
    </location>
</feature>
<accession>W6RZF4</accession>
<evidence type="ECO:0000256" key="1">
    <source>
        <dbReference type="ARBA" id="ARBA00022801"/>
    </source>
</evidence>
<evidence type="ECO:0000259" key="2">
    <source>
        <dbReference type="PROSITE" id="PS51462"/>
    </source>
</evidence>
<dbReference type="InterPro" id="IPR020084">
    <property type="entry name" value="NUDIX_hydrolase_CS"/>
</dbReference>
<dbReference type="eggNOG" id="COG1051">
    <property type="taxonomic scope" value="Bacteria"/>
</dbReference>
<dbReference type="HOGENOM" id="CLU_060552_1_1_9"/>
<dbReference type="Pfam" id="PF00293">
    <property type="entry name" value="NUDIX"/>
    <property type="match status" value="1"/>
</dbReference>
<dbReference type="SUPFAM" id="SSF55811">
    <property type="entry name" value="Nudix"/>
    <property type="match status" value="1"/>
</dbReference>
<gene>
    <name evidence="3" type="ORF">CM240_2914</name>
</gene>
<dbReference type="GO" id="GO:0016787">
    <property type="term" value="F:hydrolase activity"/>
    <property type="evidence" value="ECO:0007669"/>
    <property type="project" value="UniProtKB-KW"/>
</dbReference>
<protein>
    <submittedName>
        <fullName evidence="3">Hydrolase, NUDIX family</fullName>
    </submittedName>
</protein>
<dbReference type="CDD" id="cd04693">
    <property type="entry name" value="NUDIX_Hydrolase"/>
    <property type="match status" value="1"/>
</dbReference>
<evidence type="ECO:0000313" key="4">
    <source>
        <dbReference type="Proteomes" id="UP000019426"/>
    </source>
</evidence>
<dbReference type="RefSeq" id="WP_044040202.1">
    <property type="nucleotide sequence ID" value="NZ_HG917869.1"/>
</dbReference>
<dbReference type="Gene3D" id="3.90.79.10">
    <property type="entry name" value="Nucleoside Triphosphate Pyrophosphohydrolase"/>
    <property type="match status" value="1"/>
</dbReference>
<dbReference type="EMBL" id="HG917869">
    <property type="protein sequence ID" value="CDM70031.1"/>
    <property type="molecule type" value="Genomic_DNA"/>
</dbReference>
<dbReference type="KEGG" id="clt:CM240_2914"/>
<reference evidence="3 4" key="1">
    <citation type="submission" date="2013-11" db="EMBL/GenBank/DDBJ databases">
        <title>Complete genome sequence of Clostridum sp. M2/40.</title>
        <authorList>
            <person name="Wibberg D."/>
            <person name="Puehler A."/>
            <person name="Schlueter A."/>
        </authorList>
    </citation>
    <scope>NUCLEOTIDE SEQUENCE [LARGE SCALE GENOMIC DNA]</scope>
    <source>
        <strain evidence="4">M2/40</strain>
    </source>
</reference>
<dbReference type="InterPro" id="IPR015797">
    <property type="entry name" value="NUDIX_hydrolase-like_dom_sf"/>
</dbReference>
<evidence type="ECO:0000313" key="3">
    <source>
        <dbReference type="EMBL" id="CDM70031.1"/>
    </source>
</evidence>
<name>W6RZF4_9CLOT</name>
<keyword evidence="4" id="KW-1185">Reference proteome</keyword>
<dbReference type="InterPro" id="IPR000086">
    <property type="entry name" value="NUDIX_hydrolase_dom"/>
</dbReference>
<organism evidence="3 4">
    <name type="scientific">Clostridium bornimense</name>
    <dbReference type="NCBI Taxonomy" id="1216932"/>
    <lineage>
        <taxon>Bacteria</taxon>
        <taxon>Bacillati</taxon>
        <taxon>Bacillota</taxon>
        <taxon>Clostridia</taxon>
        <taxon>Eubacteriales</taxon>
        <taxon>Clostridiaceae</taxon>
        <taxon>Clostridium</taxon>
    </lineage>
</organism>
<dbReference type="PATRIC" id="fig|1216932.3.peg.2880"/>